<evidence type="ECO:0000313" key="1">
    <source>
        <dbReference type="EMBL" id="CAK7930430.1"/>
    </source>
</evidence>
<dbReference type="EMBL" id="CAKLBY020000167">
    <property type="protein sequence ID" value="CAK7930430.1"/>
    <property type="molecule type" value="Genomic_DNA"/>
</dbReference>
<evidence type="ECO:0008006" key="3">
    <source>
        <dbReference type="Google" id="ProtNLM"/>
    </source>
</evidence>
<comment type="caution">
    <text evidence="1">The sequence shown here is derived from an EMBL/GenBank/DDBJ whole genome shotgun (WGS) entry which is preliminary data.</text>
</comment>
<dbReference type="AlphaFoldDB" id="A0AAV1U712"/>
<reference evidence="1" key="1">
    <citation type="submission" date="2024-01" db="EMBL/GenBank/DDBJ databases">
        <authorList>
            <person name="Webb A."/>
        </authorList>
    </citation>
    <scope>NUCLEOTIDE SEQUENCE</scope>
    <source>
        <strain evidence="1">Pm1</strain>
    </source>
</reference>
<sequence length="126" mass="14129">MLDAKQTTIKIKYKGELHPLRVDLTSLSLEAYAMLFAETFNLAPGSFMVEYEEAIQALAPAAASATSVHFIALSSRPAVAFQDNVVVPILEGTRKLVGTLIVAMRKVKHDKWSKRRSKRRRRGWNT</sequence>
<organism evidence="1 2">
    <name type="scientific">Peronospora matthiolae</name>
    <dbReference type="NCBI Taxonomy" id="2874970"/>
    <lineage>
        <taxon>Eukaryota</taxon>
        <taxon>Sar</taxon>
        <taxon>Stramenopiles</taxon>
        <taxon>Oomycota</taxon>
        <taxon>Peronosporomycetes</taxon>
        <taxon>Peronosporales</taxon>
        <taxon>Peronosporaceae</taxon>
        <taxon>Peronospora</taxon>
    </lineage>
</organism>
<name>A0AAV1U712_9STRA</name>
<proteinExistence type="predicted"/>
<accession>A0AAV1U712</accession>
<protein>
    <recommendedName>
        <fullName evidence="3">PB1 domain-containing protein</fullName>
    </recommendedName>
</protein>
<gene>
    <name evidence="1" type="ORF">PM001_LOCUS15580</name>
</gene>
<dbReference type="Proteomes" id="UP001162060">
    <property type="component" value="Unassembled WGS sequence"/>
</dbReference>
<evidence type="ECO:0000313" key="2">
    <source>
        <dbReference type="Proteomes" id="UP001162060"/>
    </source>
</evidence>